<dbReference type="InterPro" id="IPR043839">
    <property type="entry name" value="PafC_HTH"/>
</dbReference>
<feature type="domain" description="WCX" evidence="4">
    <location>
        <begin position="234"/>
        <end position="305"/>
    </location>
</feature>
<feature type="domain" description="WYL" evidence="2">
    <location>
        <begin position="471"/>
        <end position="538"/>
    </location>
</feature>
<feature type="domain" description="WYL" evidence="2">
    <location>
        <begin position="138"/>
        <end position="195"/>
    </location>
</feature>
<dbReference type="PROSITE" id="PS52050">
    <property type="entry name" value="WYL"/>
    <property type="match status" value="2"/>
</dbReference>
<evidence type="ECO:0000259" key="4">
    <source>
        <dbReference type="Pfam" id="PF25583"/>
    </source>
</evidence>
<dbReference type="Pfam" id="PF13280">
    <property type="entry name" value="WYL"/>
    <property type="match status" value="2"/>
</dbReference>
<dbReference type="EMBL" id="CAFABE010000066">
    <property type="protein sequence ID" value="CAB4831883.1"/>
    <property type="molecule type" value="Genomic_DNA"/>
</dbReference>
<dbReference type="InterPro" id="IPR057727">
    <property type="entry name" value="WCX_dom"/>
</dbReference>
<dbReference type="AlphaFoldDB" id="A0A6J7ERK0"/>
<feature type="domain" description="WCX" evidence="4">
    <location>
        <begin position="564"/>
        <end position="625"/>
    </location>
</feature>
<evidence type="ECO:0000259" key="2">
    <source>
        <dbReference type="Pfam" id="PF13280"/>
    </source>
</evidence>
<dbReference type="EMBL" id="CAFBPM010000002">
    <property type="protein sequence ID" value="CAB5011161.1"/>
    <property type="molecule type" value="Genomic_DNA"/>
</dbReference>
<gene>
    <name evidence="5" type="ORF">UFOPK3164_01277</name>
    <name evidence="6" type="ORF">UFOPK3427_01593</name>
    <name evidence="7" type="ORF">UFOPK4112_00319</name>
</gene>
<evidence type="ECO:0000259" key="3">
    <source>
        <dbReference type="Pfam" id="PF19187"/>
    </source>
</evidence>
<evidence type="ECO:0000313" key="6">
    <source>
        <dbReference type="EMBL" id="CAB4882093.1"/>
    </source>
</evidence>
<dbReference type="Pfam" id="PF19187">
    <property type="entry name" value="HTH_PafC"/>
    <property type="match status" value="1"/>
</dbReference>
<evidence type="ECO:0000313" key="5">
    <source>
        <dbReference type="EMBL" id="CAB4831883.1"/>
    </source>
</evidence>
<dbReference type="InterPro" id="IPR051534">
    <property type="entry name" value="CBASS_pafABC_assoc_protein"/>
</dbReference>
<dbReference type="PANTHER" id="PTHR34580">
    <property type="match status" value="1"/>
</dbReference>
<accession>A0A6J7ERK0</accession>
<proteinExistence type="predicted"/>
<dbReference type="InterPro" id="IPR026881">
    <property type="entry name" value="WYL_dom"/>
</dbReference>
<dbReference type="Pfam" id="PF25583">
    <property type="entry name" value="WCX"/>
    <property type="match status" value="2"/>
</dbReference>
<reference evidence="6" key="1">
    <citation type="submission" date="2020-05" db="EMBL/GenBank/DDBJ databases">
        <authorList>
            <person name="Chiriac C."/>
            <person name="Salcher M."/>
            <person name="Ghai R."/>
            <person name="Kavagutti S V."/>
        </authorList>
    </citation>
    <scope>NUCLEOTIDE SEQUENCE</scope>
</reference>
<evidence type="ECO:0000313" key="7">
    <source>
        <dbReference type="EMBL" id="CAB5011161.1"/>
    </source>
</evidence>
<feature type="region of interest" description="Disordered" evidence="1">
    <location>
        <begin position="310"/>
        <end position="338"/>
    </location>
</feature>
<organism evidence="6">
    <name type="scientific">freshwater metagenome</name>
    <dbReference type="NCBI Taxonomy" id="449393"/>
    <lineage>
        <taxon>unclassified sequences</taxon>
        <taxon>metagenomes</taxon>
        <taxon>ecological metagenomes</taxon>
    </lineage>
</organism>
<dbReference type="EMBL" id="CAFBLT010000002">
    <property type="protein sequence ID" value="CAB4882093.1"/>
    <property type="molecule type" value="Genomic_DNA"/>
</dbReference>
<dbReference type="PANTHER" id="PTHR34580:SF1">
    <property type="entry name" value="PROTEIN PAFC"/>
    <property type="match status" value="1"/>
</dbReference>
<feature type="domain" description="PafC HTH" evidence="3">
    <location>
        <begin position="341"/>
        <end position="453"/>
    </location>
</feature>
<evidence type="ECO:0000256" key="1">
    <source>
        <dbReference type="SAM" id="MobiDB-lite"/>
    </source>
</evidence>
<protein>
    <submittedName>
        <fullName evidence="6">Unannotated protein</fullName>
    </submittedName>
</protein>
<name>A0A6J7ERK0_9ZZZZ</name>
<sequence>MAGDDAKLERITDLILALLDAPRPIPLSQLSEEIPGYPEGHEARRQAFERDKRLLREEGIIVESVPIDGVEQFGYRIDPATFFLPDLGLDDAEQAALNLAVAGVQLSDDLGGDALRKLGIVELNNVQHIAALGVVPGLDRLFQGIAAGAEVRFLYRGEQRTVSPARLRFVDGHWYLSGWSKERSAGRNYRVDRIEGDVTIGAPGSGNVSAEERVTLDLPDGKWDVEDESELATSITVLVDSLYAARVASEVGNEHVLETNEDGSLVLTIAVPREEVARSWILSLLDHAVVLEPASFREGMVTWLEGVRDQPASKQHVPRREDLNQGVAAPPPARSVPPAQQRVRRLLAMLEWLASVGSASTSDMATRFSMSEEEVVAELELAACCGRPPYSPAELMDIIVDPDEVSARLPEMSRPRQLTPAEGVAIAAAARTILAMPGADESGPLARAVVKLDAALGKRPAIEIDLPSPPLLEEITRATTERHQLEVEYLALSSDELTLRTIDPLRVMALDGRWYVQAFCYRANALRTFRVDAFQRINVKGPQPDSPRDLPSEPERFLPSADATTVFVRVSPRALWIADSIPIEGRRDESDGGATIAVSVSGRSWFERILLQAGQDAQVLGPEEWVSLPSNAAKRILEQY</sequence>